<name>A0A2R5GN19_9STRA</name>
<dbReference type="OrthoDB" id="5585685at2759"/>
<dbReference type="PANTHER" id="PTHR12425:SF5">
    <property type="entry name" value="SYNEMBRYN"/>
    <property type="match status" value="1"/>
</dbReference>
<keyword evidence="3" id="KW-0143">Chaperone</keyword>
<keyword evidence="5" id="KW-1185">Reference proteome</keyword>
<evidence type="ECO:0000256" key="2">
    <source>
        <dbReference type="ARBA" id="ARBA00022658"/>
    </source>
</evidence>
<dbReference type="GO" id="GO:0005085">
    <property type="term" value="F:guanyl-nucleotide exchange factor activity"/>
    <property type="evidence" value="ECO:0007669"/>
    <property type="project" value="UniProtKB-KW"/>
</dbReference>
<comment type="caution">
    <text evidence="4">The sequence shown here is derived from an EMBL/GenBank/DDBJ whole genome shotgun (WGS) entry which is preliminary data.</text>
</comment>
<evidence type="ECO:0000256" key="1">
    <source>
        <dbReference type="ARBA" id="ARBA00009049"/>
    </source>
</evidence>
<dbReference type="Pfam" id="PF10165">
    <property type="entry name" value="Ric8"/>
    <property type="match status" value="1"/>
</dbReference>
<proteinExistence type="inferred from homology"/>
<dbReference type="GO" id="GO:0005737">
    <property type="term" value="C:cytoplasm"/>
    <property type="evidence" value="ECO:0007669"/>
    <property type="project" value="TreeGrafter"/>
</dbReference>
<dbReference type="InterPro" id="IPR019318">
    <property type="entry name" value="Gua_nucleotide_exch_fac_Ric8"/>
</dbReference>
<sequence>MLKERAAKFAEEAGQKLTQGESLGSLFVDENAQVDFYKDLAQYIREGKEVASALEATKIALCERKPAIKPLSEDPEVLAGVCAAAAEHLGSKVSHDALKCLNNALFDNPPAQSVFQSIDLARGAQPLAQVLAQTQDLEALKLAGNVGMIIIAARQGDASAEANAGAASEAAGVSSQDSSTDAQDEQVATETAALAEAALQGAVTLAAQLHGSTDGDEEDALNLFAGEDKGAAARAALTACFKLIYAAMVVQADVLASRAAVSRASRAGIDAQGLAAFLDSLRLDAQETPMIDRFALAVVQTLCAAQPASDATTSDTQRAEQHSVREVRLQAASVAMLACEIEGFCELFVRRGGLKGLLEILDFSLCEIASEVTDPVRAVQTVGELMPYIITCTRVVQESRRGLEEAQARVFPRTIPPLVRGDTETDAAFDARGKERQMAGDTPKDVLGGRLIVFLTCLNSSLKRCVGELLYELCDQSPNEMSRRCGYGNAAHMIAIKAGTIGDILKKQDEDRARRNEAQ</sequence>
<evidence type="ECO:0000313" key="5">
    <source>
        <dbReference type="Proteomes" id="UP000241890"/>
    </source>
</evidence>
<evidence type="ECO:0000256" key="3">
    <source>
        <dbReference type="ARBA" id="ARBA00023186"/>
    </source>
</evidence>
<dbReference type="AlphaFoldDB" id="A0A2R5GN19"/>
<gene>
    <name evidence="4" type="ORF">FCC1311_073492</name>
</gene>
<evidence type="ECO:0000313" key="4">
    <source>
        <dbReference type="EMBL" id="GBG31128.1"/>
    </source>
</evidence>
<dbReference type="Proteomes" id="UP000241890">
    <property type="component" value="Unassembled WGS sequence"/>
</dbReference>
<comment type="similarity">
    <text evidence="1">Belongs to the synembryn family.</text>
</comment>
<organism evidence="4 5">
    <name type="scientific">Hondaea fermentalgiana</name>
    <dbReference type="NCBI Taxonomy" id="2315210"/>
    <lineage>
        <taxon>Eukaryota</taxon>
        <taxon>Sar</taxon>
        <taxon>Stramenopiles</taxon>
        <taxon>Bigyra</taxon>
        <taxon>Labyrinthulomycetes</taxon>
        <taxon>Thraustochytrida</taxon>
        <taxon>Thraustochytriidae</taxon>
        <taxon>Hondaea</taxon>
    </lineage>
</organism>
<reference evidence="4 5" key="1">
    <citation type="submission" date="2017-12" db="EMBL/GenBank/DDBJ databases">
        <title>Sequencing, de novo assembly and annotation of complete genome of a new Thraustochytrid species, strain FCC1311.</title>
        <authorList>
            <person name="Sedici K."/>
            <person name="Godart F."/>
            <person name="Aiese Cigliano R."/>
            <person name="Sanseverino W."/>
            <person name="Barakat M."/>
            <person name="Ortet P."/>
            <person name="Marechal E."/>
            <person name="Cagnac O."/>
            <person name="Amato A."/>
        </authorList>
    </citation>
    <scope>NUCLEOTIDE SEQUENCE [LARGE SCALE GENOMIC DNA]</scope>
</reference>
<dbReference type="EMBL" id="BEYU01000091">
    <property type="protein sequence ID" value="GBG31128.1"/>
    <property type="molecule type" value="Genomic_DNA"/>
</dbReference>
<accession>A0A2R5GN19</accession>
<keyword evidence="2" id="KW-0344">Guanine-nucleotide releasing factor</keyword>
<protein>
    <submittedName>
        <fullName evidence="4">Synembryn-A</fullName>
    </submittedName>
</protein>
<dbReference type="InParanoid" id="A0A2R5GN19"/>
<dbReference type="GO" id="GO:0001965">
    <property type="term" value="F:G-protein alpha-subunit binding"/>
    <property type="evidence" value="ECO:0007669"/>
    <property type="project" value="TreeGrafter"/>
</dbReference>
<dbReference type="PANTHER" id="PTHR12425">
    <property type="entry name" value="SYNEMBRYN"/>
    <property type="match status" value="1"/>
</dbReference>
<dbReference type="GO" id="GO:0007186">
    <property type="term" value="P:G protein-coupled receptor signaling pathway"/>
    <property type="evidence" value="ECO:0007669"/>
    <property type="project" value="TreeGrafter"/>
</dbReference>